<evidence type="ECO:0000313" key="3">
    <source>
        <dbReference type="Proteomes" id="UP000054698"/>
    </source>
</evidence>
<protein>
    <submittedName>
        <fullName evidence="1">Uncharacterized protein</fullName>
    </submittedName>
</protein>
<dbReference type="EMBL" id="LNYB01000085">
    <property type="protein sequence ID" value="KTC94920.1"/>
    <property type="molecule type" value="Genomic_DNA"/>
</dbReference>
<proteinExistence type="predicted"/>
<name>A0A0W0TH49_9GAMM</name>
<accession>A0A0W0TH49</accession>
<evidence type="ECO:0000313" key="1">
    <source>
        <dbReference type="EMBL" id="KTC94920.1"/>
    </source>
</evidence>
<organism evidence="1 3">
    <name type="scientific">Legionella feeleii</name>
    <dbReference type="NCBI Taxonomy" id="453"/>
    <lineage>
        <taxon>Bacteria</taxon>
        <taxon>Pseudomonadati</taxon>
        <taxon>Pseudomonadota</taxon>
        <taxon>Gammaproteobacteria</taxon>
        <taxon>Legionellales</taxon>
        <taxon>Legionellaceae</taxon>
        <taxon>Legionella</taxon>
    </lineage>
</organism>
<keyword evidence="3" id="KW-1185">Reference proteome</keyword>
<evidence type="ECO:0000313" key="2">
    <source>
        <dbReference type="EMBL" id="SPX62017.1"/>
    </source>
</evidence>
<dbReference type="EMBL" id="UASS01000032">
    <property type="protein sequence ID" value="SPX62017.1"/>
    <property type="molecule type" value="Genomic_DNA"/>
</dbReference>
<dbReference type="STRING" id="453.Lfee_2584"/>
<sequence length="171" mass="19972">MRLFSDIYNIEGIRDLRIPVYEKLSNFYIQNQKALLLEAVKNTGYKLPRLMSLKHESYRIIRENNKLMVVLNCLSGRHNFSYSFSLMNQIPLQQCLNHIIPTPIIPPFFKIEYGNNHIKTILSLFTDKPLQRAAERILANSDLNCDIFGFRTIVKNEQSIISIRSGKYVLH</sequence>
<gene>
    <name evidence="1" type="ORF">Lfee_2584</name>
    <name evidence="2" type="ORF">NCTC12022_02774</name>
</gene>
<dbReference type="Proteomes" id="UP000054698">
    <property type="component" value="Unassembled WGS sequence"/>
</dbReference>
<dbReference type="RefSeq" id="WP_058447429.1">
    <property type="nucleotide sequence ID" value="NZ_CAAAHT010000078.1"/>
</dbReference>
<dbReference type="AlphaFoldDB" id="A0A0W0TH49"/>
<dbReference type="PATRIC" id="fig|453.4.peg.2834"/>
<dbReference type="Proteomes" id="UP000251942">
    <property type="component" value="Unassembled WGS sequence"/>
</dbReference>
<evidence type="ECO:0000313" key="4">
    <source>
        <dbReference type="Proteomes" id="UP000251942"/>
    </source>
</evidence>
<reference evidence="1 3" key="1">
    <citation type="submission" date="2015-11" db="EMBL/GenBank/DDBJ databases">
        <title>Genomic analysis of 38 Legionella species identifies large and diverse effector repertoires.</title>
        <authorList>
            <person name="Burstein D."/>
            <person name="Amaro F."/>
            <person name="Zusman T."/>
            <person name="Lifshitz Z."/>
            <person name="Cohen O."/>
            <person name="Gilbert J.A."/>
            <person name="Pupko T."/>
            <person name="Shuman H.A."/>
            <person name="Segal G."/>
        </authorList>
    </citation>
    <scope>NUCLEOTIDE SEQUENCE [LARGE SCALE GENOMIC DNA]</scope>
    <source>
        <strain evidence="1 3">WO-44C</strain>
    </source>
</reference>
<reference evidence="2 4" key="2">
    <citation type="submission" date="2018-06" db="EMBL/GenBank/DDBJ databases">
        <authorList>
            <consortium name="Pathogen Informatics"/>
            <person name="Doyle S."/>
        </authorList>
    </citation>
    <scope>NUCLEOTIDE SEQUENCE [LARGE SCALE GENOMIC DNA]</scope>
    <source>
        <strain evidence="2 4">NCTC12022</strain>
    </source>
</reference>